<evidence type="ECO:0000256" key="4">
    <source>
        <dbReference type="ARBA" id="ARBA00023065"/>
    </source>
</evidence>
<accession>A0A7S4D4C3</accession>
<dbReference type="GO" id="GO:0008331">
    <property type="term" value="F:high voltage-gated calcium channel activity"/>
    <property type="evidence" value="ECO:0007669"/>
    <property type="project" value="TreeGrafter"/>
</dbReference>
<evidence type="ECO:0000256" key="7">
    <source>
        <dbReference type="SAM" id="MobiDB-lite"/>
    </source>
</evidence>
<proteinExistence type="predicted"/>
<keyword evidence="4" id="KW-0406">Ion transport</keyword>
<keyword evidence="5" id="KW-0325">Glycoprotein</keyword>
<feature type="transmembrane region" description="Helical" evidence="8">
    <location>
        <begin position="31"/>
        <end position="54"/>
    </location>
</feature>
<dbReference type="Gene3D" id="1.10.238.10">
    <property type="entry name" value="EF-hand"/>
    <property type="match status" value="1"/>
</dbReference>
<dbReference type="Pfam" id="PF16905">
    <property type="entry name" value="GPHH"/>
    <property type="match status" value="1"/>
</dbReference>
<feature type="domain" description="Voltage-dependent L-type calcium channel IQ-associated" evidence="9">
    <location>
        <begin position="75"/>
        <end position="117"/>
    </location>
</feature>
<dbReference type="Gene3D" id="1.10.287.70">
    <property type="match status" value="1"/>
</dbReference>
<organism evidence="10">
    <name type="scientific">Heterosigma akashiwo</name>
    <name type="common">Chromophytic alga</name>
    <name type="synonym">Heterosigma carterae</name>
    <dbReference type="NCBI Taxonomy" id="2829"/>
    <lineage>
        <taxon>Eukaryota</taxon>
        <taxon>Sar</taxon>
        <taxon>Stramenopiles</taxon>
        <taxon>Ochrophyta</taxon>
        <taxon>Raphidophyceae</taxon>
        <taxon>Chattonellales</taxon>
        <taxon>Chattonellaceae</taxon>
        <taxon>Heterosigma</taxon>
    </lineage>
</organism>
<dbReference type="AlphaFoldDB" id="A0A7S4D4C3"/>
<sequence>MMTILATGDSWTDFLIEFIDQSQDVNFNITYIFFGSYFVIQVWILVNIFVLFIVENFELMNSEDIQRREIIIKGFKMAWAKYDPEGTGRIRRGDLPALLVDVPAPLGVARDDPYLTLAKTVDRIECQPCFFKDDKGSMEIKDHLGFNDVLVSLCAIAFHPLKIVANDVPDLKLLFRTSIAEQTIRYFLKKCIARHRNKGCSSNSRMLTTNGKSNGLTGNIGQVRDDKLIFKAVVSPAAQPHKSSSSSMQGGHR</sequence>
<evidence type="ECO:0000256" key="3">
    <source>
        <dbReference type="ARBA" id="ARBA00022882"/>
    </source>
</evidence>
<evidence type="ECO:0000256" key="8">
    <source>
        <dbReference type="SAM" id="Phobius"/>
    </source>
</evidence>
<keyword evidence="3" id="KW-0851">Voltage-gated channel</keyword>
<keyword evidence="8" id="KW-0472">Membrane</keyword>
<evidence type="ECO:0000256" key="6">
    <source>
        <dbReference type="ARBA" id="ARBA00023303"/>
    </source>
</evidence>
<reference evidence="10" key="1">
    <citation type="submission" date="2021-01" db="EMBL/GenBank/DDBJ databases">
        <authorList>
            <person name="Corre E."/>
            <person name="Pelletier E."/>
            <person name="Niang G."/>
            <person name="Scheremetjew M."/>
            <person name="Finn R."/>
            <person name="Kale V."/>
            <person name="Holt S."/>
            <person name="Cochrane G."/>
            <person name="Meng A."/>
            <person name="Brown T."/>
            <person name="Cohen L."/>
        </authorList>
    </citation>
    <scope>NUCLEOTIDE SEQUENCE</scope>
    <source>
        <strain evidence="10">CCMP3107</strain>
    </source>
</reference>
<keyword evidence="8" id="KW-1133">Transmembrane helix</keyword>
<keyword evidence="1" id="KW-0813">Transport</keyword>
<evidence type="ECO:0000313" key="10">
    <source>
        <dbReference type="EMBL" id="CAE0628163.1"/>
    </source>
</evidence>
<name>A0A7S4D4C3_HETAK</name>
<protein>
    <recommendedName>
        <fullName evidence="9">Voltage-dependent L-type calcium channel IQ-associated domain-containing protein</fullName>
    </recommendedName>
</protein>
<evidence type="ECO:0000256" key="5">
    <source>
        <dbReference type="ARBA" id="ARBA00023180"/>
    </source>
</evidence>
<dbReference type="InterPro" id="IPR050599">
    <property type="entry name" value="VDCC_alpha-1_subunit"/>
</dbReference>
<dbReference type="EMBL" id="HBIU01014717">
    <property type="protein sequence ID" value="CAE0628163.1"/>
    <property type="molecule type" value="Transcribed_RNA"/>
</dbReference>
<dbReference type="GO" id="GO:0098703">
    <property type="term" value="P:calcium ion import across plasma membrane"/>
    <property type="evidence" value="ECO:0007669"/>
    <property type="project" value="TreeGrafter"/>
</dbReference>
<dbReference type="PANTHER" id="PTHR45628:SF7">
    <property type="entry name" value="VOLTAGE-DEPENDENT CALCIUM CHANNEL TYPE A SUBUNIT ALPHA-1"/>
    <property type="match status" value="1"/>
</dbReference>
<keyword evidence="2" id="KW-0677">Repeat</keyword>
<dbReference type="InterPro" id="IPR031649">
    <property type="entry name" value="GPHH_dom"/>
</dbReference>
<dbReference type="GO" id="GO:0005891">
    <property type="term" value="C:voltage-gated calcium channel complex"/>
    <property type="evidence" value="ECO:0007669"/>
    <property type="project" value="TreeGrafter"/>
</dbReference>
<keyword evidence="6" id="KW-0407">Ion channel</keyword>
<dbReference type="PANTHER" id="PTHR45628">
    <property type="entry name" value="VOLTAGE-DEPENDENT CALCIUM CHANNEL TYPE A SUBUNIT ALPHA-1"/>
    <property type="match status" value="1"/>
</dbReference>
<gene>
    <name evidence="10" type="ORF">HAKA00212_LOCUS6843</name>
</gene>
<keyword evidence="8" id="KW-0812">Transmembrane</keyword>
<feature type="region of interest" description="Disordered" evidence="7">
    <location>
        <begin position="200"/>
        <end position="220"/>
    </location>
</feature>
<evidence type="ECO:0000259" key="9">
    <source>
        <dbReference type="Pfam" id="PF16905"/>
    </source>
</evidence>
<evidence type="ECO:0000256" key="2">
    <source>
        <dbReference type="ARBA" id="ARBA00022737"/>
    </source>
</evidence>
<evidence type="ECO:0000256" key="1">
    <source>
        <dbReference type="ARBA" id="ARBA00022448"/>
    </source>
</evidence>